<dbReference type="Pfam" id="PF25019">
    <property type="entry name" value="LRR_R13L1-DRL21"/>
    <property type="match status" value="1"/>
</dbReference>
<dbReference type="Pfam" id="PF23559">
    <property type="entry name" value="WHD_DRP"/>
    <property type="match status" value="1"/>
</dbReference>
<dbReference type="OMA" id="HWDSISH"/>
<dbReference type="InterPro" id="IPR042197">
    <property type="entry name" value="Apaf_helical"/>
</dbReference>
<dbReference type="GO" id="GO:0051707">
    <property type="term" value="P:response to other organism"/>
    <property type="evidence" value="ECO:0007669"/>
    <property type="project" value="UniProtKB-ARBA"/>
</dbReference>
<dbReference type="PRINTS" id="PR00364">
    <property type="entry name" value="DISEASERSIST"/>
</dbReference>
<feature type="coiled-coil region" evidence="6">
    <location>
        <begin position="40"/>
        <end position="91"/>
    </location>
</feature>
<dbReference type="InterPro" id="IPR036388">
    <property type="entry name" value="WH-like_DNA-bd_sf"/>
</dbReference>
<feature type="domain" description="R13L1/DRL21-like LRR repeat region" evidence="10">
    <location>
        <begin position="690"/>
        <end position="833"/>
    </location>
</feature>
<dbReference type="Pfam" id="PF18052">
    <property type="entry name" value="Rx_N"/>
    <property type="match status" value="1"/>
</dbReference>
<dbReference type="Gene3D" id="1.10.10.10">
    <property type="entry name" value="Winged helix-like DNA-binding domain superfamily/Winged helix DNA-binding domain"/>
    <property type="match status" value="1"/>
</dbReference>
<protein>
    <submittedName>
        <fullName evidence="11">LRR and NB-ARC domains-containing disease resistance protein, putative isoform 1</fullName>
    </submittedName>
</protein>
<sequence length="1277" mass="144369">MAELVGGAFLSSFLEVLFGKMASREVLNFFNSRELNDELLDKLKRTLLSIEAVLIDAEEKQMKNRAVQKWLDELKDAVYDAEDLLDEIESLTFSRKLKEEPQTSCASLVRNCFSFPNPFTKSMGPKVEEILNRLEHLAKQTAVLGLRNDVREKPSPKLPTTSLVDESDVYGRNDDREAITKMLLSDDASCRELRVITIVGMGGLGKTTLAQLVYNDSRVTEWFELKVWVCVTEEFDVCRVTRSIIEGLTSTTCDIKDLNLLQIQLSERLKGKKFLLVLDDVWNKKYVDWEALKRPLKSAAEDSKIIVTTRDEGVASVMRTTTSSYNLKPLSEKDCWSLFTNHVCSGSGNTTIRPDLEAMGREIVKKCKGLPLAIKTLGGLLHMKVDAKEWEKILKSDIWEFSDDESDILPALRLSYHYLPSYLKPCFAFCSLFPKDYLFQKEKLVLLWMGEGLLDNFKEKGRTLEEVGDDCFDELASRSFFQRSSGSGTHFVMHDLMHDLAEFVSGKFFARLEDDGSCEINRRTRHFSYLTKGYDTSKRFGALNEARRLRTFLNVDKYPWMEKYIADTITHDLLPNLGCLKVLSFSQYRNINVLVNSIGNLKLLRYLDLSYTVIKKLPESASALFHLQILLLSNCWRLVELPTKLGRLINLQHLDLNDTMLKEMPAHMGKLKNLHKLTTFVVGKNSGSSISELGELQHLHGTLSILNLQNVGCSGDALKANLKGKKKLQKLVLSWCDEIEDHSKYEADVPLVKNRKVAVPKFVPHEYLLEQLQPSPDLEHLKIFGYGGTQFPEWVGDHSFSKIACLELSNCEHCLSLPALGHLRSLKNLCIGGFARVTAVGSEFYGNGSSMKSFESLEILRFEKMPEWQEWLCLGDENGTFSSLQELYIIDCPKLKGDLPKTLPLLRKFGIENCEMLGSALSRAPDMDELELVNCDKMQLQALPTELQKLTIKYCSVQDSTLELMLQHCSRLEGLSIGSCAALKSLPEGRLPVSLKKLEIDNCGEFDFSRIHLYTSLEKLNVSNALDSLESFPLGSFPNLNSLNFRRCTNIKSFSALEEPHQHLPSLHSITIYDCPNFVSFPKGGLSAPNLTRLCLFNCKNLKSLPEQMHSLLPSLDSLIVVICSEIESFPEGGLPLNLKYIRISYCNKLIAGRMGWGLHKLRCLKHFEMGGGDMEFFPDEQLLPPTITNLHINGVPNLKTLDYKGLQHLTSIRRLEVANCAKLQSMPPEGLPVSLSSLSIRFCPLLTKRCQKERGKDWAKISHIPSIEIDDQVIIA</sequence>
<evidence type="ECO:0000259" key="9">
    <source>
        <dbReference type="Pfam" id="PF23559"/>
    </source>
</evidence>
<evidence type="ECO:0000256" key="2">
    <source>
        <dbReference type="ARBA" id="ARBA00022737"/>
    </source>
</evidence>
<dbReference type="PANTHER" id="PTHR36766:SF40">
    <property type="entry name" value="DISEASE RESISTANCE PROTEIN RGA3"/>
    <property type="match status" value="1"/>
</dbReference>
<dbReference type="EMBL" id="CM001888">
    <property type="protein sequence ID" value="EOY17584.1"/>
    <property type="molecule type" value="Genomic_DNA"/>
</dbReference>
<keyword evidence="2" id="KW-0677">Repeat</keyword>
<keyword evidence="3" id="KW-0547">Nucleotide-binding</keyword>
<dbReference type="SUPFAM" id="SSF52540">
    <property type="entry name" value="P-loop containing nucleoside triphosphate hydrolases"/>
    <property type="match status" value="1"/>
</dbReference>
<dbReference type="Gramene" id="EOY17584">
    <property type="protein sequence ID" value="EOY17584"/>
    <property type="gene ID" value="TCM_042380"/>
</dbReference>
<dbReference type="InterPro" id="IPR056789">
    <property type="entry name" value="LRR_R13L1-DRL21"/>
</dbReference>
<evidence type="ECO:0000256" key="3">
    <source>
        <dbReference type="ARBA" id="ARBA00022741"/>
    </source>
</evidence>
<dbReference type="GO" id="GO:0005524">
    <property type="term" value="F:ATP binding"/>
    <property type="evidence" value="ECO:0007669"/>
    <property type="project" value="UniProtKB-KW"/>
</dbReference>
<evidence type="ECO:0000259" key="10">
    <source>
        <dbReference type="Pfam" id="PF25019"/>
    </source>
</evidence>
<evidence type="ECO:0000313" key="12">
    <source>
        <dbReference type="Proteomes" id="UP000026915"/>
    </source>
</evidence>
<dbReference type="InterPro" id="IPR027417">
    <property type="entry name" value="P-loop_NTPase"/>
</dbReference>
<dbReference type="Pfam" id="PF00931">
    <property type="entry name" value="NB-ARC"/>
    <property type="match status" value="1"/>
</dbReference>
<feature type="domain" description="Disease resistance N-terminal" evidence="8">
    <location>
        <begin position="9"/>
        <end position="97"/>
    </location>
</feature>
<dbReference type="SUPFAM" id="SSF52058">
    <property type="entry name" value="L domain-like"/>
    <property type="match status" value="2"/>
</dbReference>
<dbReference type="AlphaFoldDB" id="A0A061FSQ6"/>
<evidence type="ECO:0000256" key="5">
    <source>
        <dbReference type="ARBA" id="ARBA00022840"/>
    </source>
</evidence>
<dbReference type="InterPro" id="IPR002182">
    <property type="entry name" value="NB-ARC"/>
</dbReference>
<evidence type="ECO:0000259" key="8">
    <source>
        <dbReference type="Pfam" id="PF18052"/>
    </source>
</evidence>
<feature type="domain" description="Disease resistance protein winged helix" evidence="9">
    <location>
        <begin position="432"/>
        <end position="501"/>
    </location>
</feature>
<dbReference type="Gene3D" id="3.40.50.300">
    <property type="entry name" value="P-loop containing nucleotide triphosphate hydrolases"/>
    <property type="match status" value="1"/>
</dbReference>
<dbReference type="InterPro" id="IPR058922">
    <property type="entry name" value="WHD_DRP"/>
</dbReference>
<keyword evidence="6" id="KW-0175">Coiled coil</keyword>
<dbReference type="Gene3D" id="1.20.5.4130">
    <property type="match status" value="1"/>
</dbReference>
<gene>
    <name evidence="11" type="ORF">TCM_042380</name>
</gene>
<accession>A0A061FSQ6</accession>
<keyword evidence="12" id="KW-1185">Reference proteome</keyword>
<keyword evidence="4" id="KW-0611">Plant defense</keyword>
<dbReference type="GO" id="GO:0006952">
    <property type="term" value="P:defense response"/>
    <property type="evidence" value="ECO:0007669"/>
    <property type="project" value="UniProtKB-KW"/>
</dbReference>
<organism evidence="11 12">
    <name type="scientific">Theobroma cacao</name>
    <name type="common">Cacao</name>
    <name type="synonym">Cocoa</name>
    <dbReference type="NCBI Taxonomy" id="3641"/>
    <lineage>
        <taxon>Eukaryota</taxon>
        <taxon>Viridiplantae</taxon>
        <taxon>Streptophyta</taxon>
        <taxon>Embryophyta</taxon>
        <taxon>Tracheophyta</taxon>
        <taxon>Spermatophyta</taxon>
        <taxon>Magnoliopsida</taxon>
        <taxon>eudicotyledons</taxon>
        <taxon>Gunneridae</taxon>
        <taxon>Pentapetalae</taxon>
        <taxon>rosids</taxon>
        <taxon>malvids</taxon>
        <taxon>Malvales</taxon>
        <taxon>Malvaceae</taxon>
        <taxon>Byttnerioideae</taxon>
        <taxon>Theobroma</taxon>
    </lineage>
</organism>
<dbReference type="PANTHER" id="PTHR36766">
    <property type="entry name" value="PLANT BROAD-SPECTRUM MILDEW RESISTANCE PROTEIN RPW8"/>
    <property type="match status" value="1"/>
</dbReference>
<feature type="domain" description="NB-ARC" evidence="7">
    <location>
        <begin position="175"/>
        <end position="345"/>
    </location>
</feature>
<dbReference type="InterPro" id="IPR041118">
    <property type="entry name" value="Rx_N"/>
</dbReference>
<dbReference type="Gene3D" id="3.80.10.10">
    <property type="entry name" value="Ribonuclease Inhibitor"/>
    <property type="match status" value="3"/>
</dbReference>
<keyword evidence="5" id="KW-0067">ATP-binding</keyword>
<evidence type="ECO:0000259" key="7">
    <source>
        <dbReference type="Pfam" id="PF00931"/>
    </source>
</evidence>
<dbReference type="GO" id="GO:0043531">
    <property type="term" value="F:ADP binding"/>
    <property type="evidence" value="ECO:0007669"/>
    <property type="project" value="InterPro"/>
</dbReference>
<dbReference type="FunFam" id="1.10.10.10:FF:000322">
    <property type="entry name" value="Probable disease resistance protein At1g63360"/>
    <property type="match status" value="1"/>
</dbReference>
<dbReference type="FunFam" id="3.40.50.300:FF:001091">
    <property type="entry name" value="Probable disease resistance protein At1g61300"/>
    <property type="match status" value="1"/>
</dbReference>
<dbReference type="eggNOG" id="KOG4658">
    <property type="taxonomic scope" value="Eukaryota"/>
</dbReference>
<dbReference type="InterPro" id="IPR032675">
    <property type="entry name" value="LRR_dom_sf"/>
</dbReference>
<evidence type="ECO:0000256" key="4">
    <source>
        <dbReference type="ARBA" id="ARBA00022821"/>
    </source>
</evidence>
<proteinExistence type="predicted"/>
<keyword evidence="1" id="KW-0433">Leucine-rich repeat</keyword>
<reference evidence="11 12" key="1">
    <citation type="journal article" date="2013" name="Genome Biol.">
        <title>The genome sequence of the most widely cultivated cacao type and its use to identify candidate genes regulating pod color.</title>
        <authorList>
            <person name="Motamayor J.C."/>
            <person name="Mockaitis K."/>
            <person name="Schmutz J."/>
            <person name="Haiminen N."/>
            <person name="Iii D.L."/>
            <person name="Cornejo O."/>
            <person name="Findley S.D."/>
            <person name="Zheng P."/>
            <person name="Utro F."/>
            <person name="Royaert S."/>
            <person name="Saski C."/>
            <person name="Jenkins J."/>
            <person name="Podicheti R."/>
            <person name="Zhao M."/>
            <person name="Scheffler B.E."/>
            <person name="Stack J.C."/>
            <person name="Feltus F.A."/>
            <person name="Mustiga G.M."/>
            <person name="Amores F."/>
            <person name="Phillips W."/>
            <person name="Marelli J.P."/>
            <person name="May G.D."/>
            <person name="Shapiro H."/>
            <person name="Ma J."/>
            <person name="Bustamante C.D."/>
            <person name="Schnell R.J."/>
            <person name="Main D."/>
            <person name="Gilbert D."/>
            <person name="Parida L."/>
            <person name="Kuhn D.N."/>
        </authorList>
    </citation>
    <scope>NUCLEOTIDE SEQUENCE [LARGE SCALE GENOMIC DNA]</scope>
    <source>
        <strain evidence="12">cv. Matina 1-6</strain>
    </source>
</reference>
<name>A0A061FSQ6_THECC</name>
<evidence type="ECO:0000313" key="11">
    <source>
        <dbReference type="EMBL" id="EOY17584.1"/>
    </source>
</evidence>
<dbReference type="Proteomes" id="UP000026915">
    <property type="component" value="Chromosome 10"/>
</dbReference>
<dbReference type="Gene3D" id="1.10.8.430">
    <property type="entry name" value="Helical domain of apoptotic protease-activating factors"/>
    <property type="match status" value="1"/>
</dbReference>
<evidence type="ECO:0000256" key="1">
    <source>
        <dbReference type="ARBA" id="ARBA00022614"/>
    </source>
</evidence>
<dbReference type="InParanoid" id="A0A061FSQ6"/>
<evidence type="ECO:0000256" key="6">
    <source>
        <dbReference type="SAM" id="Coils"/>
    </source>
</evidence>